<name>A0A9X5E5P0_9CYAN</name>
<dbReference type="RefSeq" id="WP_039713290.1">
    <property type="nucleotide sequence ID" value="NZ_JTJC03000003.1"/>
</dbReference>
<evidence type="ECO:0000256" key="4">
    <source>
        <dbReference type="ARBA" id="ARBA00022989"/>
    </source>
</evidence>
<accession>A0A9X5E5P0</accession>
<keyword evidence="4 6" id="KW-1133">Transmembrane helix</keyword>
<dbReference type="Pfam" id="PF06146">
    <property type="entry name" value="PsiE"/>
    <property type="match status" value="1"/>
</dbReference>
<keyword evidence="3 6" id="KW-0812">Transmembrane</keyword>
<evidence type="ECO:0000256" key="5">
    <source>
        <dbReference type="ARBA" id="ARBA00023136"/>
    </source>
</evidence>
<feature type="transmembrane region" description="Helical" evidence="6">
    <location>
        <begin position="130"/>
        <end position="147"/>
    </location>
</feature>
<comment type="caution">
    <text evidence="7">The sequence shown here is derived from an EMBL/GenBank/DDBJ whole genome shotgun (WGS) entry which is preliminary data.</text>
</comment>
<evidence type="ECO:0000256" key="3">
    <source>
        <dbReference type="ARBA" id="ARBA00022692"/>
    </source>
</evidence>
<dbReference type="GO" id="GO:0005886">
    <property type="term" value="C:plasma membrane"/>
    <property type="evidence" value="ECO:0007669"/>
    <property type="project" value="UniProtKB-SubCell"/>
</dbReference>
<protein>
    <recommendedName>
        <fullName evidence="9">Phosphate-starvation-inducible E-like protein</fullName>
    </recommendedName>
</protein>
<dbReference type="Proteomes" id="UP000031532">
    <property type="component" value="Unassembled WGS sequence"/>
</dbReference>
<gene>
    <name evidence="7" type="ORF">QH73_0014100</name>
</gene>
<evidence type="ECO:0000256" key="1">
    <source>
        <dbReference type="ARBA" id="ARBA00004651"/>
    </source>
</evidence>
<keyword evidence="8" id="KW-1185">Reference proteome</keyword>
<keyword evidence="5 6" id="KW-0472">Membrane</keyword>
<evidence type="ECO:0000256" key="2">
    <source>
        <dbReference type="ARBA" id="ARBA00022475"/>
    </source>
</evidence>
<sequence>MMRSWKQLVISTKELFADEGFLKSIHVIENLVSKVLSIALVGVILVSLVDLIIFLYQDLFREPVGFFNKTLIEIFGMFLNILIALELLENITAYLRKHVVQVELVIVTALIAVARKLIIFDFSKATGIDLIGLATASFALSISYWLIRQMNRKHREDRR</sequence>
<dbReference type="InterPro" id="IPR020948">
    <property type="entry name" value="P_starv_induced_PsiE-like"/>
</dbReference>
<feature type="transmembrane region" description="Helical" evidence="6">
    <location>
        <begin position="35"/>
        <end position="56"/>
    </location>
</feature>
<feature type="transmembrane region" description="Helical" evidence="6">
    <location>
        <begin position="100"/>
        <end position="118"/>
    </location>
</feature>
<organism evidence="7 8">
    <name type="scientific">Scytonema millei VB511283</name>
    <dbReference type="NCBI Taxonomy" id="1245923"/>
    <lineage>
        <taxon>Bacteria</taxon>
        <taxon>Bacillati</taxon>
        <taxon>Cyanobacteriota</taxon>
        <taxon>Cyanophyceae</taxon>
        <taxon>Nostocales</taxon>
        <taxon>Scytonemataceae</taxon>
        <taxon>Scytonema</taxon>
    </lineage>
</organism>
<dbReference type="OrthoDB" id="488857at2"/>
<evidence type="ECO:0000313" key="7">
    <source>
        <dbReference type="EMBL" id="NHC35770.1"/>
    </source>
</evidence>
<proteinExistence type="predicted"/>
<dbReference type="AlphaFoldDB" id="A0A9X5E5P0"/>
<evidence type="ECO:0000313" key="8">
    <source>
        <dbReference type="Proteomes" id="UP000031532"/>
    </source>
</evidence>
<dbReference type="EMBL" id="JTJC03000003">
    <property type="protein sequence ID" value="NHC35770.1"/>
    <property type="molecule type" value="Genomic_DNA"/>
</dbReference>
<comment type="subcellular location">
    <subcellularLocation>
        <location evidence="1">Cell membrane</location>
        <topology evidence="1">Multi-pass membrane protein</topology>
    </subcellularLocation>
</comment>
<reference evidence="7 8" key="1">
    <citation type="journal article" date="2015" name="Genome Announc.">
        <title>Draft Genome Sequence of the Terrestrial Cyanobacterium Scytonema millei VB511283, Isolated from Eastern India.</title>
        <authorList>
            <person name="Sen D."/>
            <person name="Chandrababunaidu M.M."/>
            <person name="Singh D."/>
            <person name="Sanghi N."/>
            <person name="Ghorai A."/>
            <person name="Mishra G.P."/>
            <person name="Madduluri M."/>
            <person name="Adhikary S.P."/>
            <person name="Tripathy S."/>
        </authorList>
    </citation>
    <scope>NUCLEOTIDE SEQUENCE [LARGE SCALE GENOMIC DNA]</scope>
    <source>
        <strain evidence="7 8">VB511283</strain>
    </source>
</reference>
<evidence type="ECO:0000256" key="6">
    <source>
        <dbReference type="SAM" id="Phobius"/>
    </source>
</evidence>
<evidence type="ECO:0008006" key="9">
    <source>
        <dbReference type="Google" id="ProtNLM"/>
    </source>
</evidence>
<keyword evidence="2" id="KW-1003">Cell membrane</keyword>
<feature type="transmembrane region" description="Helical" evidence="6">
    <location>
        <begin position="71"/>
        <end position="88"/>
    </location>
</feature>